<evidence type="ECO:0000256" key="5">
    <source>
        <dbReference type="PROSITE-ProRule" id="PRU00546"/>
    </source>
</evidence>
<evidence type="ECO:0000256" key="2">
    <source>
        <dbReference type="ARBA" id="ARBA00022737"/>
    </source>
</evidence>
<dbReference type="InterPro" id="IPR001305">
    <property type="entry name" value="HSP_DnaJ_Cys-rich_dom"/>
</dbReference>
<keyword evidence="3 5" id="KW-0863">Zinc-finger</keyword>
<dbReference type="PRINTS" id="PR00625">
    <property type="entry name" value="JDOMAIN"/>
</dbReference>
<evidence type="ECO:0000259" key="8">
    <source>
        <dbReference type="PROSITE" id="PS51188"/>
    </source>
</evidence>
<evidence type="ECO:0000256" key="6">
    <source>
        <dbReference type="SAM" id="MobiDB-lite"/>
    </source>
</evidence>
<evidence type="ECO:0000256" key="4">
    <source>
        <dbReference type="ARBA" id="ARBA00022833"/>
    </source>
</evidence>
<dbReference type="PROSITE" id="PS50076">
    <property type="entry name" value="DNAJ_2"/>
    <property type="match status" value="1"/>
</dbReference>
<keyword evidence="2" id="KW-0677">Repeat</keyword>
<keyword evidence="4 5" id="KW-0862">Zinc</keyword>
<protein>
    <submittedName>
        <fullName evidence="9">Molecular chaperone DnaJ</fullName>
    </submittedName>
</protein>
<dbReference type="FunFam" id="2.10.230.10:FF:000001">
    <property type="entry name" value="DnaJ subfamily A member 2"/>
    <property type="match status" value="1"/>
</dbReference>
<dbReference type="GO" id="GO:0031072">
    <property type="term" value="F:heat shock protein binding"/>
    <property type="evidence" value="ECO:0007669"/>
    <property type="project" value="InterPro"/>
</dbReference>
<dbReference type="CDD" id="cd10719">
    <property type="entry name" value="DnaJ_zf"/>
    <property type="match status" value="1"/>
</dbReference>
<feature type="compositionally biased region" description="Low complexity" evidence="6">
    <location>
        <begin position="445"/>
        <end position="456"/>
    </location>
</feature>
<dbReference type="PANTHER" id="PTHR43096:SF10">
    <property type="entry name" value="CHAPERONE PROTEIN DNAJ A6, CHLOROPLASTIC"/>
    <property type="match status" value="1"/>
</dbReference>
<dbReference type="Pfam" id="PF00226">
    <property type="entry name" value="DnaJ"/>
    <property type="match status" value="1"/>
</dbReference>
<dbReference type="HAMAP" id="MF_01152">
    <property type="entry name" value="DnaJ"/>
    <property type="match status" value="1"/>
</dbReference>
<evidence type="ECO:0000313" key="9">
    <source>
        <dbReference type="EMBL" id="LAC27667.1"/>
    </source>
</evidence>
<dbReference type="InterPro" id="IPR036410">
    <property type="entry name" value="HSP_DnaJ_Cys-rich_dom_sf"/>
</dbReference>
<dbReference type="Pfam" id="PF01556">
    <property type="entry name" value="DnaJ_C"/>
    <property type="match status" value="1"/>
</dbReference>
<dbReference type="SMART" id="SM00271">
    <property type="entry name" value="DnaJ"/>
    <property type="match status" value="1"/>
</dbReference>
<dbReference type="Gene3D" id="2.60.260.20">
    <property type="entry name" value="Urease metallochaperone UreE, N-terminal domain"/>
    <property type="match status" value="2"/>
</dbReference>
<feature type="domain" description="J" evidence="7">
    <location>
        <begin position="77"/>
        <end position="141"/>
    </location>
</feature>
<dbReference type="GO" id="GO:0051082">
    <property type="term" value="F:unfolded protein binding"/>
    <property type="evidence" value="ECO:0007669"/>
    <property type="project" value="InterPro"/>
</dbReference>
<dbReference type="Gene3D" id="2.10.230.10">
    <property type="entry name" value="Heat shock protein DnaJ, cysteine-rich domain"/>
    <property type="match status" value="1"/>
</dbReference>
<feature type="region of interest" description="Disordered" evidence="6">
    <location>
        <begin position="438"/>
        <end position="491"/>
    </location>
</feature>
<name>A0A6A7G8V3_9CRUS</name>
<dbReference type="InterPro" id="IPR001623">
    <property type="entry name" value="DnaJ_domain"/>
</dbReference>
<dbReference type="SUPFAM" id="SSF49493">
    <property type="entry name" value="HSP40/DnaJ peptide-binding domain"/>
    <property type="match status" value="2"/>
</dbReference>
<evidence type="ECO:0000256" key="3">
    <source>
        <dbReference type="ARBA" id="ARBA00022771"/>
    </source>
</evidence>
<dbReference type="FunFam" id="2.60.260.20:FF:000005">
    <property type="entry name" value="Chaperone protein dnaJ 1, mitochondrial"/>
    <property type="match status" value="1"/>
</dbReference>
<dbReference type="SUPFAM" id="SSF57938">
    <property type="entry name" value="DnaJ/Hsp40 cysteine-rich domain"/>
    <property type="match status" value="1"/>
</dbReference>
<organism evidence="9">
    <name type="scientific">Hirondellea gigas</name>
    <dbReference type="NCBI Taxonomy" id="1518452"/>
    <lineage>
        <taxon>Eukaryota</taxon>
        <taxon>Metazoa</taxon>
        <taxon>Ecdysozoa</taxon>
        <taxon>Arthropoda</taxon>
        <taxon>Crustacea</taxon>
        <taxon>Multicrustacea</taxon>
        <taxon>Malacostraca</taxon>
        <taxon>Eumalacostraca</taxon>
        <taxon>Peracarida</taxon>
        <taxon>Amphipoda</taxon>
        <taxon>Amphilochidea</taxon>
        <taxon>Lysianassida</taxon>
        <taxon>Lysianassidira</taxon>
        <taxon>Lysianassoidea</taxon>
        <taxon>Lysianassidae</taxon>
        <taxon>Hirondellea</taxon>
    </lineage>
</organism>
<dbReference type="NCBIfam" id="NF008035">
    <property type="entry name" value="PRK10767.1"/>
    <property type="match status" value="1"/>
</dbReference>
<dbReference type="Gene3D" id="1.10.287.110">
    <property type="entry name" value="DnaJ domain"/>
    <property type="match status" value="1"/>
</dbReference>
<dbReference type="GO" id="GO:0008270">
    <property type="term" value="F:zinc ion binding"/>
    <property type="evidence" value="ECO:0007669"/>
    <property type="project" value="UniProtKB-KW"/>
</dbReference>
<dbReference type="PROSITE" id="PS00636">
    <property type="entry name" value="DNAJ_1"/>
    <property type="match status" value="1"/>
</dbReference>
<keyword evidence="1 5" id="KW-0479">Metal-binding</keyword>
<dbReference type="InterPro" id="IPR012724">
    <property type="entry name" value="DnaJ"/>
</dbReference>
<evidence type="ECO:0000256" key="1">
    <source>
        <dbReference type="ARBA" id="ARBA00022723"/>
    </source>
</evidence>
<sequence>MILSRVQKRNLRRLLQKEVHILHSRSSSGSRLIHSAPNRFSIQFHQKTSTNNVFSCFQSNHFLNGNSRNFSSSSKEDYYDVLGVNRESTEGELKKSYFKLAKKYHPDANPSESAKAKFQQISHAYDILGNSEKRKAYDLHGHSAEDMSSGQSPFGAQSSPDFSDFASNLSAEDLYAHLFGGQTQSDPGGPIPGDDIALGLRISFMEAVKGCKREISVEREAHCSACGGSGNKSGSSPTQCSACDGKGNITRSHGMMFLRVVCNACGGSGMKIDHCRKCHGQGTKMESKTISVAIPQGVDTGTRVRLSGQGNAGRFQGPRGDLFVQIQVDRHPEFDRDGADVHLTVDLSFVDAILGTKIDIPTLSNDVTLTVKPGTQPGEIVRIRERGIKRLNRPDFGDQLIHFNVHIPKNVTNEQSSLLQNFRKVDPDYIDAVLDGEVKETPEPDSVSDSNTSDTASSRRRRRRKQSEKASNAKDSEPKKSGIFDKIFGSS</sequence>
<feature type="domain" description="CR-type" evidence="8">
    <location>
        <begin position="210"/>
        <end position="287"/>
    </location>
</feature>
<dbReference type="GO" id="GO:0005737">
    <property type="term" value="C:cytoplasm"/>
    <property type="evidence" value="ECO:0007669"/>
    <property type="project" value="TreeGrafter"/>
</dbReference>
<dbReference type="PROSITE" id="PS51188">
    <property type="entry name" value="ZF_CR"/>
    <property type="match status" value="1"/>
</dbReference>
<dbReference type="InterPro" id="IPR002939">
    <property type="entry name" value="DnaJ_C"/>
</dbReference>
<dbReference type="CDD" id="cd10747">
    <property type="entry name" value="DnaJ_C"/>
    <property type="match status" value="1"/>
</dbReference>
<accession>A0A6A7G8V3</accession>
<feature type="compositionally biased region" description="Basic and acidic residues" evidence="6">
    <location>
        <begin position="467"/>
        <end position="483"/>
    </location>
</feature>
<dbReference type="GO" id="GO:0042026">
    <property type="term" value="P:protein refolding"/>
    <property type="evidence" value="ECO:0007669"/>
    <property type="project" value="TreeGrafter"/>
</dbReference>
<feature type="zinc finger region" description="CR-type" evidence="5">
    <location>
        <begin position="210"/>
        <end position="287"/>
    </location>
</feature>
<dbReference type="GO" id="GO:0005524">
    <property type="term" value="F:ATP binding"/>
    <property type="evidence" value="ECO:0007669"/>
    <property type="project" value="InterPro"/>
</dbReference>
<dbReference type="GO" id="GO:0009408">
    <property type="term" value="P:response to heat"/>
    <property type="evidence" value="ECO:0007669"/>
    <property type="project" value="InterPro"/>
</dbReference>
<dbReference type="InterPro" id="IPR008971">
    <property type="entry name" value="HSP40/DnaJ_pept-bd"/>
</dbReference>
<evidence type="ECO:0000259" key="7">
    <source>
        <dbReference type="PROSITE" id="PS50076"/>
    </source>
</evidence>
<proteinExistence type="evidence at transcript level"/>
<dbReference type="EMBL" id="IACT01008555">
    <property type="protein sequence ID" value="LAC27667.1"/>
    <property type="molecule type" value="mRNA"/>
</dbReference>
<dbReference type="InterPro" id="IPR018253">
    <property type="entry name" value="DnaJ_domain_CS"/>
</dbReference>
<dbReference type="AlphaFoldDB" id="A0A6A7G8V3"/>
<reference evidence="9" key="1">
    <citation type="submission" date="2017-11" db="EMBL/GenBank/DDBJ databases">
        <title>The sensing device of the deep-sea amphipod.</title>
        <authorList>
            <person name="Kobayashi H."/>
            <person name="Nagahama T."/>
            <person name="Arai W."/>
            <person name="Sasagawa Y."/>
            <person name="Umeda M."/>
            <person name="Hayashi T."/>
            <person name="Nikaido I."/>
            <person name="Watanabe H."/>
            <person name="Oguri K."/>
            <person name="Kitazato H."/>
            <person name="Fujioka K."/>
            <person name="Kido Y."/>
            <person name="Takami H."/>
        </authorList>
    </citation>
    <scope>NUCLEOTIDE SEQUENCE</scope>
    <source>
        <tissue evidence="9">Whole body</tissue>
    </source>
</reference>
<dbReference type="Pfam" id="PF00684">
    <property type="entry name" value="DnaJ_CXXCXGXG"/>
    <property type="match status" value="1"/>
</dbReference>
<dbReference type="InterPro" id="IPR036869">
    <property type="entry name" value="J_dom_sf"/>
</dbReference>
<dbReference type="CDD" id="cd06257">
    <property type="entry name" value="DnaJ"/>
    <property type="match status" value="1"/>
</dbReference>
<dbReference type="SUPFAM" id="SSF46565">
    <property type="entry name" value="Chaperone J-domain"/>
    <property type="match status" value="1"/>
</dbReference>
<dbReference type="PANTHER" id="PTHR43096">
    <property type="entry name" value="DNAJ HOMOLOG 1, MITOCHONDRIAL-RELATED"/>
    <property type="match status" value="1"/>
</dbReference>